<name>A0A8K0UKC7_9AGAR</name>
<evidence type="ECO:0000313" key="3">
    <source>
        <dbReference type="EMBL" id="KAH8096770.1"/>
    </source>
</evidence>
<dbReference type="Proteomes" id="UP000813824">
    <property type="component" value="Unassembled WGS sequence"/>
</dbReference>
<proteinExistence type="predicted"/>
<dbReference type="CDD" id="cd04301">
    <property type="entry name" value="NAT_SF"/>
    <property type="match status" value="1"/>
</dbReference>
<dbReference type="EMBL" id="JAEVFJ010000022">
    <property type="protein sequence ID" value="KAH8096770.1"/>
    <property type="molecule type" value="Genomic_DNA"/>
</dbReference>
<dbReference type="GO" id="GO:0005737">
    <property type="term" value="C:cytoplasm"/>
    <property type="evidence" value="ECO:0007669"/>
    <property type="project" value="TreeGrafter"/>
</dbReference>
<dbReference type="InterPro" id="IPR000182">
    <property type="entry name" value="GNAT_dom"/>
</dbReference>
<dbReference type="InterPro" id="IPR051908">
    <property type="entry name" value="Ribosomal_N-acetyltransferase"/>
</dbReference>
<gene>
    <name evidence="3" type="ORF">BXZ70DRAFT_895516</name>
</gene>
<feature type="non-terminal residue" evidence="3">
    <location>
        <position position="245"/>
    </location>
</feature>
<evidence type="ECO:0000256" key="1">
    <source>
        <dbReference type="SAM" id="MobiDB-lite"/>
    </source>
</evidence>
<dbReference type="GO" id="GO:0008999">
    <property type="term" value="F:protein-N-terminal-alanine acetyltransferase activity"/>
    <property type="evidence" value="ECO:0007669"/>
    <property type="project" value="TreeGrafter"/>
</dbReference>
<dbReference type="GO" id="GO:1990189">
    <property type="term" value="F:protein N-terminal-serine acetyltransferase activity"/>
    <property type="evidence" value="ECO:0007669"/>
    <property type="project" value="TreeGrafter"/>
</dbReference>
<accession>A0A8K0UKC7</accession>
<dbReference type="PANTHER" id="PTHR43441">
    <property type="entry name" value="RIBOSOMAL-PROTEIN-SERINE ACETYLTRANSFERASE"/>
    <property type="match status" value="1"/>
</dbReference>
<reference evidence="3" key="1">
    <citation type="journal article" date="2021" name="New Phytol.">
        <title>Evolutionary innovations through gain and loss of genes in the ectomycorrhizal Boletales.</title>
        <authorList>
            <person name="Wu G."/>
            <person name="Miyauchi S."/>
            <person name="Morin E."/>
            <person name="Kuo A."/>
            <person name="Drula E."/>
            <person name="Varga T."/>
            <person name="Kohler A."/>
            <person name="Feng B."/>
            <person name="Cao Y."/>
            <person name="Lipzen A."/>
            <person name="Daum C."/>
            <person name="Hundley H."/>
            <person name="Pangilinan J."/>
            <person name="Johnson J."/>
            <person name="Barry K."/>
            <person name="LaButti K."/>
            <person name="Ng V."/>
            <person name="Ahrendt S."/>
            <person name="Min B."/>
            <person name="Choi I.G."/>
            <person name="Park H."/>
            <person name="Plett J.M."/>
            <person name="Magnuson J."/>
            <person name="Spatafora J.W."/>
            <person name="Nagy L.G."/>
            <person name="Henrissat B."/>
            <person name="Grigoriev I.V."/>
            <person name="Yang Z.L."/>
            <person name="Xu J."/>
            <person name="Martin F.M."/>
        </authorList>
    </citation>
    <scope>NUCLEOTIDE SEQUENCE</scope>
    <source>
        <strain evidence="3">KKN 215</strain>
    </source>
</reference>
<keyword evidence="4" id="KW-1185">Reference proteome</keyword>
<dbReference type="SUPFAM" id="SSF55729">
    <property type="entry name" value="Acyl-CoA N-acyltransferases (Nat)"/>
    <property type="match status" value="1"/>
</dbReference>
<feature type="domain" description="N-acetyltransferase" evidence="2">
    <location>
        <begin position="12"/>
        <end position="160"/>
    </location>
</feature>
<dbReference type="Pfam" id="PF13302">
    <property type="entry name" value="Acetyltransf_3"/>
    <property type="match status" value="1"/>
</dbReference>
<feature type="compositionally biased region" description="Basic and acidic residues" evidence="1">
    <location>
        <begin position="218"/>
        <end position="227"/>
    </location>
</feature>
<dbReference type="OrthoDB" id="64477at2759"/>
<feature type="compositionally biased region" description="Polar residues" evidence="1">
    <location>
        <begin position="236"/>
        <end position="245"/>
    </location>
</feature>
<dbReference type="InterPro" id="IPR016181">
    <property type="entry name" value="Acyl_CoA_acyltransferase"/>
</dbReference>
<organism evidence="3 4">
    <name type="scientific">Cristinia sonorae</name>
    <dbReference type="NCBI Taxonomy" id="1940300"/>
    <lineage>
        <taxon>Eukaryota</taxon>
        <taxon>Fungi</taxon>
        <taxon>Dikarya</taxon>
        <taxon>Basidiomycota</taxon>
        <taxon>Agaricomycotina</taxon>
        <taxon>Agaricomycetes</taxon>
        <taxon>Agaricomycetidae</taxon>
        <taxon>Agaricales</taxon>
        <taxon>Pleurotineae</taxon>
        <taxon>Stephanosporaceae</taxon>
        <taxon>Cristinia</taxon>
    </lineage>
</organism>
<evidence type="ECO:0000313" key="4">
    <source>
        <dbReference type="Proteomes" id="UP000813824"/>
    </source>
</evidence>
<comment type="caution">
    <text evidence="3">The sequence shown here is derived from an EMBL/GenBank/DDBJ whole genome shotgun (WGS) entry which is preliminary data.</text>
</comment>
<feature type="region of interest" description="Disordered" evidence="1">
    <location>
        <begin position="218"/>
        <end position="245"/>
    </location>
</feature>
<dbReference type="Gene3D" id="3.40.630.30">
    <property type="match status" value="1"/>
</dbReference>
<sequence length="245" mass="27976">MYFAVIKRKVQVPVANGAEEEGKNDPYLSASEDDFNPWGLRPLLPHIHNHSSGGSFVYRDETIGIIYLTSAELTGCVNLGCCILPDLRKKGYGTQAVRLLMEWAFEDLRCHRVQVRIADADASRRNTAIKMLLSLGFFFEGVARRSLFCPTQVKSGHDDGLGGEWQDVSTYALLDTDWVTQKNMTYIPPALVKVRWEDLFRRHEFERSAMLTFEEHQERKGFKERNLKSKGKSPLKRTSSMETVK</sequence>
<dbReference type="PANTHER" id="PTHR43441:SF2">
    <property type="entry name" value="FAMILY ACETYLTRANSFERASE, PUTATIVE (AFU_ORTHOLOGUE AFUA_7G00850)-RELATED"/>
    <property type="match status" value="1"/>
</dbReference>
<evidence type="ECO:0000259" key="2">
    <source>
        <dbReference type="PROSITE" id="PS51186"/>
    </source>
</evidence>
<dbReference type="AlphaFoldDB" id="A0A8K0UKC7"/>
<protein>
    <recommendedName>
        <fullName evidence="2">N-acetyltransferase domain-containing protein</fullName>
    </recommendedName>
</protein>
<dbReference type="PROSITE" id="PS51186">
    <property type="entry name" value="GNAT"/>
    <property type="match status" value="1"/>
</dbReference>